<keyword evidence="5 14" id="KW-0808">Transferase</keyword>
<evidence type="ECO:0000256" key="9">
    <source>
        <dbReference type="ARBA" id="ARBA00023136"/>
    </source>
</evidence>
<evidence type="ECO:0000256" key="5">
    <source>
        <dbReference type="ARBA" id="ARBA00022679"/>
    </source>
</evidence>
<feature type="transmembrane region" description="Helical" evidence="11">
    <location>
        <begin position="496"/>
        <end position="518"/>
    </location>
</feature>
<evidence type="ECO:0000259" key="13">
    <source>
        <dbReference type="Pfam" id="PF19316"/>
    </source>
</evidence>
<dbReference type="Proteomes" id="UP000236161">
    <property type="component" value="Unassembled WGS sequence"/>
</dbReference>
<evidence type="ECO:0000313" key="14">
    <source>
        <dbReference type="EMBL" id="PKA63214.1"/>
    </source>
</evidence>
<evidence type="ECO:0000256" key="12">
    <source>
        <dbReference type="SAM" id="SignalP"/>
    </source>
</evidence>
<feature type="domain" description="GPI ethanolamine phosphate transferase 2 C-terminal" evidence="13">
    <location>
        <begin position="639"/>
        <end position="1007"/>
    </location>
</feature>
<reference evidence="14 15" key="1">
    <citation type="journal article" date="2017" name="Nature">
        <title>The Apostasia genome and the evolution of orchids.</title>
        <authorList>
            <person name="Zhang G.Q."/>
            <person name="Liu K.W."/>
            <person name="Li Z."/>
            <person name="Lohaus R."/>
            <person name="Hsiao Y.Y."/>
            <person name="Niu S.C."/>
            <person name="Wang J.Y."/>
            <person name="Lin Y.C."/>
            <person name="Xu Q."/>
            <person name="Chen L.J."/>
            <person name="Yoshida K."/>
            <person name="Fujiwara S."/>
            <person name="Wang Z.W."/>
            <person name="Zhang Y.Q."/>
            <person name="Mitsuda N."/>
            <person name="Wang M."/>
            <person name="Liu G.H."/>
            <person name="Pecoraro L."/>
            <person name="Huang H.X."/>
            <person name="Xiao X.J."/>
            <person name="Lin M."/>
            <person name="Wu X.Y."/>
            <person name="Wu W.L."/>
            <person name="Chen Y.Y."/>
            <person name="Chang S.B."/>
            <person name="Sakamoto S."/>
            <person name="Ohme-Takagi M."/>
            <person name="Yagi M."/>
            <person name="Zeng S.J."/>
            <person name="Shen C.Y."/>
            <person name="Yeh C.M."/>
            <person name="Luo Y.B."/>
            <person name="Tsai W.C."/>
            <person name="Van de Peer Y."/>
            <person name="Liu Z.J."/>
        </authorList>
    </citation>
    <scope>NUCLEOTIDE SEQUENCE [LARGE SCALE GENOMIC DNA]</scope>
    <source>
        <strain evidence="15">cv. Shenzhen</strain>
        <tissue evidence="14">Stem</tissue>
    </source>
</reference>
<sequence length="1023" mass="114304">MRLSLHAIFVFSATLMAAASLSCGRLMVWISAAVVLQIVGLSLFLIGFFPVKPTLPGLSGPESYQMPSCEDVVEAEFVDRLPHELAAMYRDLSKIPPAFDRMILMVIDGLPAEFVLGRAGSPPKRSVMEAMPYTQSLLLEKRATAYHAKAAPPTVTMPRLKAVVSGAIGGFLDLAFNFNTQAFFDDNLLDQFYRIGWKMVMFGDDTWMKLFPGLFARQDGVSSFFVKDTIEVDYNVSRHLEVELAADDWKLMILHYLGLDHVGHIGGRQSFLMVPKLEEMDEIVRLIHTHDALKGDIYGERTLLVVVSDHGMTPSGNHGGSSYEETDSLALFIDLRAPSPGYAPCMHNEVFQVDIAPTLAVLFGVPIPKNNLGVLLIEALNSFTDEQKLRALELNTWQLLRLLKVHLPGLLCGNLKHSITANQVQLENKFFNDIEVRLWHFYSKAGAAHTLWRLHAERSSLISDYGTNLNSSVASYYDFLRTASEWLSHRATDKHITWLLAGVVAMFLSSILLLHLLFLHVKEGHPMQRHLLSPLKKYSYTSLHLDRSFVFFATLLHACSLGSSSMVEEEQYTWHFLTSTLYLILLYMNIRSSLTERTTVSVEVNRGEENLSLQVPQISNFATARYTSYTMLMQNSCINHQICSLLIVLLCGRILRGWHQGGINWAHLPDIAKWLEQAGSPTVKSLQIISLLLVLMLSLFSHNSAKSRGRIILVVSSGVGFLGFLVFLHIMKNQSVDPTHLNHHSTMIAQIFYLITVIILFGALVLIPWISFHPSESTLVVKTCSNFLSSAKETDSLLLGIQESLYLIGGLYASSWCLLQLLLQQAINSVPILLILVQMMASIIYFSFSKLHHGHWLEVAALYFLGIEGHFGLGNSNSLSTIDVAGAFIGISSYSTMFSGMLMFIITFASPILSYLSMVVGISMRSIVSRSISEKPDLGHTLKLLIAPCLLPFVLNSVVLTTFTFILLLMRGHLFVWSVFSPKYLYVCAATVSVYFGLSVVAMTVAYTCYVFFYRAKKLNSRI</sequence>
<dbReference type="AlphaFoldDB" id="A0A2I0B5Z1"/>
<dbReference type="PANTHER" id="PTHR23072:SF0">
    <property type="entry name" value="GPI ETHANOLAMINE PHOSPHATE TRANSFERASE 2"/>
    <property type="match status" value="1"/>
</dbReference>
<keyword evidence="9 11" id="KW-0472">Membrane</keyword>
<accession>A0A2I0B5Z1</accession>
<evidence type="ECO:0000313" key="15">
    <source>
        <dbReference type="Proteomes" id="UP000236161"/>
    </source>
</evidence>
<keyword evidence="4" id="KW-0337">GPI-anchor biosynthesis</keyword>
<dbReference type="InterPro" id="IPR002591">
    <property type="entry name" value="Phosphodiest/P_Trfase"/>
</dbReference>
<feature type="signal peptide" evidence="12">
    <location>
        <begin position="1"/>
        <end position="20"/>
    </location>
</feature>
<protein>
    <submittedName>
        <fullName evidence="14">Ethanolaminephosphotransferase</fullName>
        <ecNumber evidence="14">2.7.-.-</ecNumber>
    </submittedName>
</protein>
<feature type="transmembrane region" description="Helical" evidence="11">
    <location>
        <begin position="29"/>
        <end position="49"/>
    </location>
</feature>
<evidence type="ECO:0000256" key="11">
    <source>
        <dbReference type="SAM" id="Phobius"/>
    </source>
</evidence>
<feature type="transmembrane region" description="Helical" evidence="11">
    <location>
        <begin position="830"/>
        <end position="848"/>
    </location>
</feature>
<dbReference type="InterPro" id="IPR037674">
    <property type="entry name" value="PIG-G_N"/>
</dbReference>
<dbReference type="CDD" id="cd16024">
    <property type="entry name" value="GPI_EPT_2"/>
    <property type="match status" value="1"/>
</dbReference>
<keyword evidence="10" id="KW-0325">Glycoprotein</keyword>
<evidence type="ECO:0000256" key="8">
    <source>
        <dbReference type="ARBA" id="ARBA00022989"/>
    </source>
</evidence>
<dbReference type="InterPro" id="IPR017850">
    <property type="entry name" value="Alkaline_phosphatase_core_sf"/>
</dbReference>
<feature type="transmembrane region" description="Helical" evidence="11">
    <location>
        <begin position="944"/>
        <end position="969"/>
    </location>
</feature>
<dbReference type="STRING" id="1088818.A0A2I0B5Z1"/>
<feature type="transmembrane region" description="Helical" evidence="11">
    <location>
        <begin position="805"/>
        <end position="823"/>
    </location>
</feature>
<dbReference type="InterPro" id="IPR045687">
    <property type="entry name" value="PIGG/GPI7_C"/>
</dbReference>
<dbReference type="GO" id="GO:0005789">
    <property type="term" value="C:endoplasmic reticulum membrane"/>
    <property type="evidence" value="ECO:0007669"/>
    <property type="project" value="UniProtKB-SubCell"/>
</dbReference>
<dbReference type="Gene3D" id="3.40.720.10">
    <property type="entry name" value="Alkaline Phosphatase, subunit A"/>
    <property type="match status" value="1"/>
</dbReference>
<evidence type="ECO:0000256" key="7">
    <source>
        <dbReference type="ARBA" id="ARBA00022824"/>
    </source>
</evidence>
<keyword evidence="8 11" id="KW-1133">Transmembrane helix</keyword>
<proteinExistence type="inferred from homology"/>
<evidence type="ECO:0000256" key="1">
    <source>
        <dbReference type="ARBA" id="ARBA00004477"/>
    </source>
</evidence>
<keyword evidence="7" id="KW-0256">Endoplasmic reticulum</keyword>
<feature type="chain" id="PRO_5014187518" evidence="12">
    <location>
        <begin position="21"/>
        <end position="1023"/>
    </location>
</feature>
<dbReference type="PANTHER" id="PTHR23072">
    <property type="entry name" value="PHOSPHATIDYLINOSITOL GLYCAN-RELATED"/>
    <property type="match status" value="1"/>
</dbReference>
<dbReference type="Pfam" id="PF01663">
    <property type="entry name" value="Phosphodiest"/>
    <property type="match status" value="1"/>
</dbReference>
<keyword evidence="12" id="KW-0732">Signal</keyword>
<dbReference type="UniPathway" id="UPA00196"/>
<comment type="pathway">
    <text evidence="2">Glycolipid biosynthesis; glycosylphosphatidylinositol-anchor biosynthesis.</text>
</comment>
<dbReference type="GO" id="GO:0051267">
    <property type="term" value="F:CP2 mannose-ethanolamine phosphotransferase activity"/>
    <property type="evidence" value="ECO:0007669"/>
    <property type="project" value="TreeGrafter"/>
</dbReference>
<dbReference type="EC" id="2.7.-.-" evidence="14"/>
<dbReference type="GO" id="GO:0006506">
    <property type="term" value="P:GPI anchor biosynthetic process"/>
    <property type="evidence" value="ECO:0007669"/>
    <property type="project" value="UniProtKB-UniPathway"/>
</dbReference>
<comment type="subcellular location">
    <subcellularLocation>
        <location evidence="1">Endoplasmic reticulum membrane</location>
        <topology evidence="1">Multi-pass membrane protein</topology>
    </subcellularLocation>
</comment>
<feature type="transmembrane region" description="Helical" evidence="11">
    <location>
        <begin position="751"/>
        <end position="772"/>
    </location>
</feature>
<gene>
    <name evidence="14" type="ORF">AXF42_Ash020587</name>
</gene>
<feature type="transmembrane region" description="Helical" evidence="11">
    <location>
        <begin position="686"/>
        <end position="705"/>
    </location>
</feature>
<feature type="transmembrane region" description="Helical" evidence="11">
    <location>
        <begin position="984"/>
        <end position="1013"/>
    </location>
</feature>
<dbReference type="PROSITE" id="PS51257">
    <property type="entry name" value="PROKAR_LIPOPROTEIN"/>
    <property type="match status" value="1"/>
</dbReference>
<feature type="transmembrane region" description="Helical" evidence="11">
    <location>
        <begin position="711"/>
        <end position="730"/>
    </location>
</feature>
<evidence type="ECO:0000256" key="2">
    <source>
        <dbReference type="ARBA" id="ARBA00004687"/>
    </source>
</evidence>
<keyword evidence="6 11" id="KW-0812">Transmembrane</keyword>
<dbReference type="SUPFAM" id="SSF53649">
    <property type="entry name" value="Alkaline phosphatase-like"/>
    <property type="match status" value="1"/>
</dbReference>
<dbReference type="Pfam" id="PF19316">
    <property type="entry name" value="PIGO_PIGG"/>
    <property type="match status" value="1"/>
</dbReference>
<dbReference type="EMBL" id="KZ451910">
    <property type="protein sequence ID" value="PKA63214.1"/>
    <property type="molecule type" value="Genomic_DNA"/>
</dbReference>
<comment type="similarity">
    <text evidence="3">Belongs to the PIGG/PIGN/PIGO family. PIGG subfamily.</text>
</comment>
<evidence type="ECO:0000256" key="3">
    <source>
        <dbReference type="ARBA" id="ARBA00005315"/>
    </source>
</evidence>
<evidence type="ECO:0000256" key="4">
    <source>
        <dbReference type="ARBA" id="ARBA00022502"/>
    </source>
</evidence>
<evidence type="ECO:0000256" key="6">
    <source>
        <dbReference type="ARBA" id="ARBA00022692"/>
    </source>
</evidence>
<dbReference type="InterPro" id="IPR039527">
    <property type="entry name" value="PIGG/GPI7"/>
</dbReference>
<evidence type="ECO:0000256" key="10">
    <source>
        <dbReference type="ARBA" id="ARBA00023180"/>
    </source>
</evidence>
<feature type="transmembrane region" description="Helical" evidence="11">
    <location>
        <begin position="901"/>
        <end position="923"/>
    </location>
</feature>
<organism evidence="14 15">
    <name type="scientific">Apostasia shenzhenica</name>
    <dbReference type="NCBI Taxonomy" id="1088818"/>
    <lineage>
        <taxon>Eukaryota</taxon>
        <taxon>Viridiplantae</taxon>
        <taxon>Streptophyta</taxon>
        <taxon>Embryophyta</taxon>
        <taxon>Tracheophyta</taxon>
        <taxon>Spermatophyta</taxon>
        <taxon>Magnoliopsida</taxon>
        <taxon>Liliopsida</taxon>
        <taxon>Asparagales</taxon>
        <taxon>Orchidaceae</taxon>
        <taxon>Apostasioideae</taxon>
        <taxon>Apostasia</taxon>
    </lineage>
</organism>
<keyword evidence="15" id="KW-1185">Reference proteome</keyword>
<name>A0A2I0B5Z1_9ASPA</name>
<dbReference type="FunFam" id="3.40.720.10:FF:000078">
    <property type="entry name" value="GPI ethanolamine phosphate transferase 2 isoform X4"/>
    <property type="match status" value="1"/>
</dbReference>
<dbReference type="OrthoDB" id="272139at2759"/>